<sequence>MMDRGEISALSPTQRADLIYRQARSELTQGLWRAALGDDRARDSQATSWSQPMGQASGLDALLAVMAQGDAPPRSCETAAPRQAVLASEPRSALPSNVSSADMPLRAEALGPNARHADSITRAAERTGIPATALASIIDAEAGRARDGTWNVHSRNPRSSAAGLGQFLSGTWEAEAERPGTWLNAEANRRGWLNGAGQVTAGSRSSLLTLRYDPEASIQTIADYANGNLQRLKRAGVKVDGDVESVAKAAYLGHHLGPCDAAKFLDGGLNPARAQRLLAAQVGPDEASRRLEEAGNATDAHRRWLNAYADRRINPDRFA</sequence>
<proteinExistence type="predicted"/>
<dbReference type="EMBL" id="JBEWLY010000007">
    <property type="protein sequence ID" value="MET1754391.1"/>
    <property type="molecule type" value="Genomic_DNA"/>
</dbReference>
<dbReference type="Gene3D" id="1.10.530.10">
    <property type="match status" value="1"/>
</dbReference>
<evidence type="ECO:0000313" key="2">
    <source>
        <dbReference type="Proteomes" id="UP001548713"/>
    </source>
</evidence>
<dbReference type="Proteomes" id="UP001548713">
    <property type="component" value="Unassembled WGS sequence"/>
</dbReference>
<evidence type="ECO:0000313" key="1">
    <source>
        <dbReference type="EMBL" id="MET1754391.1"/>
    </source>
</evidence>
<accession>A0ABV2CXS5</accession>
<reference evidence="1 2" key="1">
    <citation type="submission" date="2024-07" db="EMBL/GenBank/DDBJ databases">
        <title>Novosphingobium kalidii RD2P27.</title>
        <authorList>
            <person name="Sun J.-Q."/>
        </authorList>
    </citation>
    <scope>NUCLEOTIDE SEQUENCE [LARGE SCALE GENOMIC DNA]</scope>
    <source>
        <strain evidence="1 2">RD2P27</strain>
    </source>
</reference>
<keyword evidence="2" id="KW-1185">Reference proteome</keyword>
<comment type="caution">
    <text evidence="1">The sequence shown here is derived from an EMBL/GenBank/DDBJ whole genome shotgun (WGS) entry which is preliminary data.</text>
</comment>
<dbReference type="SUPFAM" id="SSF53955">
    <property type="entry name" value="Lysozyme-like"/>
    <property type="match status" value="1"/>
</dbReference>
<name>A0ABV2CXS5_9SPHN</name>
<gene>
    <name evidence="1" type="ORF">ABVV53_02765</name>
</gene>
<dbReference type="InterPro" id="IPR023346">
    <property type="entry name" value="Lysozyme-like_dom_sf"/>
</dbReference>
<dbReference type="RefSeq" id="WP_353982795.1">
    <property type="nucleotide sequence ID" value="NZ_JBEWLY010000007.1"/>
</dbReference>
<protein>
    <submittedName>
        <fullName evidence="1">Peptidoglycan-binding protein</fullName>
    </submittedName>
</protein>
<organism evidence="1 2">
    <name type="scientific">Novosphingobium kalidii</name>
    <dbReference type="NCBI Taxonomy" id="3230299"/>
    <lineage>
        <taxon>Bacteria</taxon>
        <taxon>Pseudomonadati</taxon>
        <taxon>Pseudomonadota</taxon>
        <taxon>Alphaproteobacteria</taxon>
        <taxon>Sphingomonadales</taxon>
        <taxon>Sphingomonadaceae</taxon>
        <taxon>Novosphingobium</taxon>
    </lineage>
</organism>